<reference evidence="4" key="1">
    <citation type="journal article" date="2014" name="Int. J. Syst. Evol. Microbiol.">
        <title>Complete genome sequence of Corynebacterium casei LMG S-19264T (=DSM 44701T), isolated from a smear-ripened cheese.</title>
        <authorList>
            <consortium name="US DOE Joint Genome Institute (JGI-PGF)"/>
            <person name="Walter F."/>
            <person name="Albersmeier A."/>
            <person name="Kalinowski J."/>
            <person name="Ruckert C."/>
        </authorList>
    </citation>
    <scope>NUCLEOTIDE SEQUENCE [LARGE SCALE GENOMIC DNA]</scope>
    <source>
        <strain evidence="4">NBRC 107106</strain>
    </source>
</reference>
<keyword evidence="3" id="KW-1133">Transmembrane helix</keyword>
<feature type="transmembrane region" description="Helical" evidence="3">
    <location>
        <begin position="692"/>
        <end position="713"/>
    </location>
</feature>
<dbReference type="GeneID" id="76201638"/>
<feature type="coiled-coil region" evidence="1">
    <location>
        <begin position="7"/>
        <end position="68"/>
    </location>
</feature>
<accession>A0ABD5YR02</accession>
<evidence type="ECO:0000256" key="3">
    <source>
        <dbReference type="SAM" id="Phobius"/>
    </source>
</evidence>
<dbReference type="EMBL" id="JBHTAX010000001">
    <property type="protein sequence ID" value="MFC7191849.1"/>
    <property type="molecule type" value="Genomic_DNA"/>
</dbReference>
<proteinExistence type="predicted"/>
<feature type="transmembrane region" description="Helical" evidence="3">
    <location>
        <begin position="560"/>
        <end position="582"/>
    </location>
</feature>
<dbReference type="AlphaFoldDB" id="A0ABD5YR02"/>
<feature type="region of interest" description="Disordered" evidence="2">
    <location>
        <begin position="783"/>
        <end position="807"/>
    </location>
</feature>
<dbReference type="RefSeq" id="WP_264822308.1">
    <property type="nucleotide sequence ID" value="NZ_CP110249.1"/>
</dbReference>
<dbReference type="Proteomes" id="UP001596417">
    <property type="component" value="Unassembled WGS sequence"/>
</dbReference>
<keyword evidence="3" id="KW-0812">Transmembrane</keyword>
<name>A0ABD5YR02_9EURY</name>
<feature type="transmembrane region" description="Helical" evidence="3">
    <location>
        <begin position="413"/>
        <end position="432"/>
    </location>
</feature>
<feature type="transmembrane region" description="Helical" evidence="3">
    <location>
        <begin position="632"/>
        <end position="657"/>
    </location>
</feature>
<reference evidence="6" key="2">
    <citation type="journal article" date="2019" name="Int. J. Syst. Evol. Microbiol.">
        <title>The Global Catalogue of Microorganisms (GCM) 10K type strain sequencing project: providing services to taxonomists for standard genome sequencing and annotation.</title>
        <authorList>
            <consortium name="The Broad Institute Genomics Platform"/>
            <consortium name="The Broad Institute Genome Sequencing Center for Infectious Disease"/>
            <person name="Wu L."/>
            <person name="Ma J."/>
        </authorList>
    </citation>
    <scope>NUCLEOTIDE SEQUENCE [LARGE SCALE GENOMIC DNA]</scope>
    <source>
        <strain evidence="6">RDMS1</strain>
    </source>
</reference>
<organism evidence="4 6">
    <name type="scientific">Halocatena marina</name>
    <dbReference type="NCBI Taxonomy" id="2934937"/>
    <lineage>
        <taxon>Archaea</taxon>
        <taxon>Methanobacteriati</taxon>
        <taxon>Methanobacteriota</taxon>
        <taxon>Stenosarchaea group</taxon>
        <taxon>Halobacteria</taxon>
        <taxon>Halobacteriales</taxon>
        <taxon>Natronomonadaceae</taxon>
        <taxon>Halocatena</taxon>
    </lineage>
</organism>
<evidence type="ECO:0000313" key="6">
    <source>
        <dbReference type="Proteomes" id="UP001596417"/>
    </source>
</evidence>
<evidence type="ECO:0000256" key="1">
    <source>
        <dbReference type="SAM" id="Coils"/>
    </source>
</evidence>
<sequence length="807" mass="86157">MAPSESVKVVVELVDEYSDELKELETKLDLIDGKSLEISVDIDDHGQIEKIEKELERLEQQINVALNVRTDIDDALAQKELLEKDMHSTLHVQTDHDRELISENSLAGPPLTWETSGEVFKSIKSVPEPDFDLGSSFTAGTDEGESISVKSPLSTDNLLGDELEVRLEDKEFEIEAGFRDSLNNVMASEGVASITETVDTRTRGPEFEQAISGLVDDHLVETINKQETGEFIFPDEGFTLPDFSDQGEIERPISFNPDEWFDFERDPKLSKSDQAVKDLVDGHLVETINKQDTGEFIMPGSGGSAFPDDFSRRERRDRGRDRDRINKAGFASQAFKAVRSGASTLTGILEFAGDGIGEMIAEGFETAEGSLSGFLQKLKKFRPTMQMWWNLIALATPMLIALGGAALGAAAALAALAVAGAAIVGLGLLGYGSGLGDSMKKAQQRLKRFAKRLYGIFRPVMAVFKPIVDRLFLTAVKYAERLVSPLMKLTSFGGFFEGALKGGILWLREMIIAINDLDDKLIVLGSRIGKLVGAGLIKLFRWAVNELYANQDAFLNLAKIIVEVIVVIYNLSKAVSFVIATFEPLFRLIAWMSGLLGNEFVIMALQAVGALIAMRGAAMALNWAMGLTSATILGAMASAVTWLLGGVTALTGALYSLAIGATSAFTGIITGLYGLISTALTAIGVVGTLNMLLASLLTLAGIGIPLVLAGIAAGGAMKNMSNAGGAPGNSGSDDDGFDGGGNSGGFGGGGAAGAAATTGGGNTMIVNIDGDVNKKEYEKMKDQFPHLYGNESEIEERSTPTTNESGT</sequence>
<feature type="transmembrane region" description="Helical" evidence="3">
    <location>
        <begin position="387"/>
        <end position="407"/>
    </location>
</feature>
<evidence type="ECO:0000313" key="4">
    <source>
        <dbReference type="EMBL" id="MFC7191849.1"/>
    </source>
</evidence>
<feature type="transmembrane region" description="Helical" evidence="3">
    <location>
        <begin position="664"/>
        <end position="686"/>
    </location>
</feature>
<reference evidence="4" key="3">
    <citation type="submission" date="2024-09" db="EMBL/GenBank/DDBJ databases">
        <authorList>
            <person name="Sun Q."/>
        </authorList>
    </citation>
    <scope>NUCLEOTIDE SEQUENCE</scope>
    <source>
        <strain evidence="4">NBRC 107106</strain>
    </source>
</reference>
<evidence type="ECO:0000256" key="2">
    <source>
        <dbReference type="SAM" id="MobiDB-lite"/>
    </source>
</evidence>
<dbReference type="EMBL" id="JBHTAX010000002">
    <property type="protein sequence ID" value="MFC7192001.1"/>
    <property type="molecule type" value="Genomic_DNA"/>
</dbReference>
<gene>
    <name evidence="4" type="ORF">ACFQL7_20065</name>
    <name evidence="5" type="ORF">ACFQL7_20840</name>
</gene>
<keyword evidence="3" id="KW-0472">Membrane</keyword>
<comment type="caution">
    <text evidence="4">The sequence shown here is derived from an EMBL/GenBank/DDBJ whole genome shotgun (WGS) entry which is preliminary data.</text>
</comment>
<evidence type="ECO:0000313" key="5">
    <source>
        <dbReference type="EMBL" id="MFC7192001.1"/>
    </source>
</evidence>
<feature type="compositionally biased region" description="Basic and acidic residues" evidence="2">
    <location>
        <begin position="309"/>
        <end position="321"/>
    </location>
</feature>
<keyword evidence="1" id="KW-0175">Coiled coil</keyword>
<feature type="region of interest" description="Disordered" evidence="2">
    <location>
        <begin position="294"/>
        <end position="321"/>
    </location>
</feature>
<protein>
    <submittedName>
        <fullName evidence="4">Uncharacterized protein</fullName>
    </submittedName>
</protein>
<keyword evidence="6" id="KW-1185">Reference proteome</keyword>